<dbReference type="Gene3D" id="3.30.450.20">
    <property type="entry name" value="PAS domain"/>
    <property type="match status" value="2"/>
</dbReference>
<organism evidence="2 3">
    <name type="scientific">Ktedonobacter robiniae</name>
    <dbReference type="NCBI Taxonomy" id="2778365"/>
    <lineage>
        <taxon>Bacteria</taxon>
        <taxon>Bacillati</taxon>
        <taxon>Chloroflexota</taxon>
        <taxon>Ktedonobacteria</taxon>
        <taxon>Ktedonobacterales</taxon>
        <taxon>Ktedonobacteraceae</taxon>
        <taxon>Ktedonobacter</taxon>
    </lineage>
</organism>
<accession>A0ABQ3V5T5</accession>
<dbReference type="NCBIfam" id="TIGR00229">
    <property type="entry name" value="sensory_box"/>
    <property type="match status" value="1"/>
</dbReference>
<name>A0ABQ3V5T5_9CHLR</name>
<feature type="domain" description="PAS" evidence="1">
    <location>
        <begin position="14"/>
        <end position="59"/>
    </location>
</feature>
<dbReference type="InterPro" id="IPR000014">
    <property type="entry name" value="PAS"/>
</dbReference>
<dbReference type="Proteomes" id="UP000654345">
    <property type="component" value="Unassembled WGS sequence"/>
</dbReference>
<reference evidence="2 3" key="1">
    <citation type="journal article" date="2021" name="Int. J. Syst. Evol. Microbiol.">
        <title>Reticulibacter mediterranei gen. nov., sp. nov., within the new family Reticulibacteraceae fam. nov., and Ktedonospora formicarum gen. nov., sp. nov., Ktedonobacter robiniae sp. nov., Dictyobacter formicarum sp. nov. and Dictyobacter arantiisoli sp. nov., belonging to the class Ktedonobacteria.</title>
        <authorList>
            <person name="Yabe S."/>
            <person name="Zheng Y."/>
            <person name="Wang C.M."/>
            <person name="Sakai Y."/>
            <person name="Abe K."/>
            <person name="Yokota A."/>
            <person name="Donadio S."/>
            <person name="Cavaletti L."/>
            <person name="Monciardini P."/>
        </authorList>
    </citation>
    <scope>NUCLEOTIDE SEQUENCE [LARGE SCALE GENOMIC DNA]</scope>
    <source>
        <strain evidence="2 3">SOSP1-30</strain>
    </source>
</reference>
<keyword evidence="3" id="KW-1185">Reference proteome</keyword>
<dbReference type="EMBL" id="BNJG01000005">
    <property type="protein sequence ID" value="GHO60322.1"/>
    <property type="molecule type" value="Genomic_DNA"/>
</dbReference>
<dbReference type="InterPro" id="IPR035965">
    <property type="entry name" value="PAS-like_dom_sf"/>
</dbReference>
<dbReference type="PROSITE" id="PS50112">
    <property type="entry name" value="PAS"/>
    <property type="match status" value="1"/>
</dbReference>
<evidence type="ECO:0000259" key="1">
    <source>
        <dbReference type="PROSITE" id="PS50112"/>
    </source>
</evidence>
<dbReference type="SUPFAM" id="SSF55785">
    <property type="entry name" value="PYP-like sensor domain (PAS domain)"/>
    <property type="match status" value="2"/>
</dbReference>
<protein>
    <recommendedName>
        <fullName evidence="1">PAS domain-containing protein</fullName>
    </recommendedName>
</protein>
<dbReference type="CDD" id="cd00130">
    <property type="entry name" value="PAS"/>
    <property type="match status" value="1"/>
</dbReference>
<evidence type="ECO:0000313" key="3">
    <source>
        <dbReference type="Proteomes" id="UP000654345"/>
    </source>
</evidence>
<dbReference type="InterPro" id="IPR013767">
    <property type="entry name" value="PAS_fold"/>
</dbReference>
<dbReference type="RefSeq" id="WP_420799591.1">
    <property type="nucleotide sequence ID" value="NZ_BNJG01000005.1"/>
</dbReference>
<proteinExistence type="predicted"/>
<sequence length="260" mass="28913">MSDTKHIRRLTPSSSETLLTLLETLPGALFVVDDAATIVYANASAQTLTGATREDVCGKPLWSGAPHLMSTALYQAVLKAGQTRKWTEVDYRSPVTQTWFHAQLLPTGVGLAVLFQENTEPKRFQDALRQSEQKYLNLLESVSDRMAVLTPEGLVLEINQRPLADAHCRREEVVGKPFIDPPWWSYDPAVQQQLHTAIEQASRGKACTLRPGYTLKRVVSGPCSDDDPASGCRRTRRVPHLRRPGYHRAQTRRSGTPCPG</sequence>
<dbReference type="Pfam" id="PF00989">
    <property type="entry name" value="PAS"/>
    <property type="match status" value="1"/>
</dbReference>
<dbReference type="SMART" id="SM00091">
    <property type="entry name" value="PAS"/>
    <property type="match status" value="2"/>
</dbReference>
<comment type="caution">
    <text evidence="2">The sequence shown here is derived from an EMBL/GenBank/DDBJ whole genome shotgun (WGS) entry which is preliminary data.</text>
</comment>
<gene>
    <name evidence="2" type="ORF">KSB_87970</name>
</gene>
<evidence type="ECO:0000313" key="2">
    <source>
        <dbReference type="EMBL" id="GHO60322.1"/>
    </source>
</evidence>